<organism evidence="5 6">
    <name type="scientific">Remersonia thermophila</name>
    <dbReference type="NCBI Taxonomy" id="72144"/>
    <lineage>
        <taxon>Eukaryota</taxon>
        <taxon>Fungi</taxon>
        <taxon>Dikarya</taxon>
        <taxon>Ascomycota</taxon>
        <taxon>Pezizomycotina</taxon>
        <taxon>Sordariomycetes</taxon>
        <taxon>Sordariomycetidae</taxon>
        <taxon>Sordariales</taxon>
        <taxon>Sordariales incertae sedis</taxon>
        <taxon>Remersonia</taxon>
    </lineage>
</organism>
<sequence>MARYAILLCGRPHLSPSSHLSFHFGRELTSYIMAFRPAIECLLKRIQSVMPPHDNGPALWLKHVQGFLHLRGLEQSHDEICQRMKAFERLRDHLHTVLLFEVLREVRLGRGPSDGSGAPPESPSPTPPAHYSAADWNRAVRLSDAQAREGRRALIKLIQDAPNVPDRLGPDGRDQHLAIIEMMLCAGTIDPNFLSPEAGAYPIHLAARQGDVLLVELLLRYGARVAVHDQRGDTPLHIANRSNNRPVVDALLATGVPCAEPSPADRANALDAFGRPALWYASGLGPPSGGVLDRLLTLGRDVVNRRCKNTAANPSSDELPTALWAAASQGRLDAARALLRARGGSTLLHKANWPSMGGGRQGARRSGQRRVRVRRGQTVLMRAEAALKASERNNGLREVVRWLVELGAGAEQDS</sequence>
<evidence type="ECO:0000256" key="3">
    <source>
        <dbReference type="PROSITE-ProRule" id="PRU00023"/>
    </source>
</evidence>
<dbReference type="PANTHER" id="PTHR24189:SF50">
    <property type="entry name" value="ANKYRIN REPEAT AND SOCS BOX PROTEIN 2"/>
    <property type="match status" value="1"/>
</dbReference>
<evidence type="ECO:0000256" key="4">
    <source>
        <dbReference type="SAM" id="MobiDB-lite"/>
    </source>
</evidence>
<evidence type="ECO:0000256" key="1">
    <source>
        <dbReference type="ARBA" id="ARBA00022737"/>
    </source>
</evidence>
<feature type="region of interest" description="Disordered" evidence="4">
    <location>
        <begin position="111"/>
        <end position="132"/>
    </location>
</feature>
<accession>A0ABR4DHB4</accession>
<comment type="caution">
    <text evidence="5">The sequence shown here is derived from an EMBL/GenBank/DDBJ whole genome shotgun (WGS) entry which is preliminary data.</text>
</comment>
<evidence type="ECO:0000313" key="6">
    <source>
        <dbReference type="Proteomes" id="UP001600064"/>
    </source>
</evidence>
<keyword evidence="6" id="KW-1185">Reference proteome</keyword>
<dbReference type="Pfam" id="PF12796">
    <property type="entry name" value="Ank_2"/>
    <property type="match status" value="1"/>
</dbReference>
<dbReference type="InterPro" id="IPR002110">
    <property type="entry name" value="Ankyrin_rpt"/>
</dbReference>
<protein>
    <submittedName>
        <fullName evidence="5">Uncharacterized protein</fullName>
    </submittedName>
</protein>
<dbReference type="Gene3D" id="1.25.40.20">
    <property type="entry name" value="Ankyrin repeat-containing domain"/>
    <property type="match status" value="1"/>
</dbReference>
<keyword evidence="2 3" id="KW-0040">ANK repeat</keyword>
<reference evidence="5 6" key="1">
    <citation type="journal article" date="2024" name="Commun. Biol.">
        <title>Comparative genomic analysis of thermophilic fungi reveals convergent evolutionary adaptations and gene losses.</title>
        <authorList>
            <person name="Steindorff A.S."/>
            <person name="Aguilar-Pontes M.V."/>
            <person name="Robinson A.J."/>
            <person name="Andreopoulos B."/>
            <person name="LaButti K."/>
            <person name="Kuo A."/>
            <person name="Mondo S."/>
            <person name="Riley R."/>
            <person name="Otillar R."/>
            <person name="Haridas S."/>
            <person name="Lipzen A."/>
            <person name="Grimwood J."/>
            <person name="Schmutz J."/>
            <person name="Clum A."/>
            <person name="Reid I.D."/>
            <person name="Moisan M.C."/>
            <person name="Butler G."/>
            <person name="Nguyen T.T.M."/>
            <person name="Dewar K."/>
            <person name="Conant G."/>
            <person name="Drula E."/>
            <person name="Henrissat B."/>
            <person name="Hansel C."/>
            <person name="Singer S."/>
            <person name="Hutchinson M.I."/>
            <person name="de Vries R.P."/>
            <person name="Natvig D.O."/>
            <person name="Powell A.J."/>
            <person name="Tsang A."/>
            <person name="Grigoriev I.V."/>
        </authorList>
    </citation>
    <scope>NUCLEOTIDE SEQUENCE [LARGE SCALE GENOMIC DNA]</scope>
    <source>
        <strain evidence="5 6">ATCC 22073</strain>
    </source>
</reference>
<dbReference type="EMBL" id="JAZGUE010000002">
    <property type="protein sequence ID" value="KAL2269666.1"/>
    <property type="molecule type" value="Genomic_DNA"/>
</dbReference>
<dbReference type="InterPro" id="IPR050745">
    <property type="entry name" value="Multifunctional_regulatory"/>
</dbReference>
<dbReference type="PROSITE" id="PS50297">
    <property type="entry name" value="ANK_REP_REGION"/>
    <property type="match status" value="2"/>
</dbReference>
<gene>
    <name evidence="5" type="ORF">VTJ83DRAFT_1850</name>
</gene>
<keyword evidence="1" id="KW-0677">Repeat</keyword>
<feature type="repeat" description="ANK" evidence="3">
    <location>
        <begin position="198"/>
        <end position="230"/>
    </location>
</feature>
<dbReference type="PROSITE" id="PS50088">
    <property type="entry name" value="ANK_REPEAT"/>
    <property type="match status" value="2"/>
</dbReference>
<dbReference type="PANTHER" id="PTHR24189">
    <property type="entry name" value="MYOTROPHIN"/>
    <property type="match status" value="1"/>
</dbReference>
<dbReference type="RefSeq" id="XP_070868390.1">
    <property type="nucleotide sequence ID" value="XM_071008055.1"/>
</dbReference>
<proteinExistence type="predicted"/>
<dbReference type="GeneID" id="98122699"/>
<evidence type="ECO:0000256" key="2">
    <source>
        <dbReference type="ARBA" id="ARBA00023043"/>
    </source>
</evidence>
<dbReference type="Proteomes" id="UP001600064">
    <property type="component" value="Unassembled WGS sequence"/>
</dbReference>
<dbReference type="SUPFAM" id="SSF48403">
    <property type="entry name" value="Ankyrin repeat"/>
    <property type="match status" value="1"/>
</dbReference>
<feature type="repeat" description="ANK" evidence="3">
    <location>
        <begin position="231"/>
        <end position="256"/>
    </location>
</feature>
<dbReference type="SMART" id="SM00248">
    <property type="entry name" value="ANK"/>
    <property type="match status" value="4"/>
</dbReference>
<dbReference type="InterPro" id="IPR036770">
    <property type="entry name" value="Ankyrin_rpt-contain_sf"/>
</dbReference>
<name>A0ABR4DHB4_9PEZI</name>
<evidence type="ECO:0000313" key="5">
    <source>
        <dbReference type="EMBL" id="KAL2269666.1"/>
    </source>
</evidence>